<reference evidence="2" key="1">
    <citation type="journal article" date="2014" name="Genome Announc.">
        <title>Draft genome sequence of Colletotrichum sublineola, a destructive pathogen of cultivated sorghum.</title>
        <authorList>
            <person name="Baroncelli R."/>
            <person name="Sanz-Martin J.M."/>
            <person name="Rech G.E."/>
            <person name="Sukno S.A."/>
            <person name="Thon M.R."/>
        </authorList>
    </citation>
    <scope>NUCLEOTIDE SEQUENCE [LARGE SCALE GENOMIC DNA]</scope>
    <source>
        <strain evidence="2">TX430BB</strain>
    </source>
</reference>
<name>A0A066WYT7_COLSU</name>
<sequence>MANPNGYSILHGTQTSTLSGSALRSKHFSIQQDHADDRDLIGDFLKGTHGNKKCWTGLFSGPAQNWVGTGNEWKGRDWHCFAAMIVPNTVRGKNLRIYNNDAKQDVIPSSRISSVLWGLERTLWTEVQKRGNYVIWYSTDRPHAGTGKCFPHCFPFRSF</sequence>
<dbReference type="AlphaFoldDB" id="A0A066WYT7"/>
<gene>
    <name evidence="1" type="ORF">CSUB01_08896</name>
</gene>
<dbReference type="HOGENOM" id="CLU_1660647_0_0_1"/>
<dbReference type="Proteomes" id="UP000027238">
    <property type="component" value="Unassembled WGS sequence"/>
</dbReference>
<comment type="caution">
    <text evidence="1">The sequence shown here is derived from an EMBL/GenBank/DDBJ whole genome shotgun (WGS) entry which is preliminary data.</text>
</comment>
<evidence type="ECO:0000313" key="1">
    <source>
        <dbReference type="EMBL" id="KDN62063.1"/>
    </source>
</evidence>
<protein>
    <submittedName>
        <fullName evidence="1">Uncharacterized protein</fullName>
    </submittedName>
</protein>
<accession>A0A066WYT7</accession>
<proteinExistence type="predicted"/>
<keyword evidence="2" id="KW-1185">Reference proteome</keyword>
<dbReference type="EMBL" id="JMSE01001361">
    <property type="protein sequence ID" value="KDN62063.1"/>
    <property type="molecule type" value="Genomic_DNA"/>
</dbReference>
<organism evidence="1 2">
    <name type="scientific">Colletotrichum sublineola</name>
    <name type="common">Sorghum anthracnose fungus</name>
    <dbReference type="NCBI Taxonomy" id="1173701"/>
    <lineage>
        <taxon>Eukaryota</taxon>
        <taxon>Fungi</taxon>
        <taxon>Dikarya</taxon>
        <taxon>Ascomycota</taxon>
        <taxon>Pezizomycotina</taxon>
        <taxon>Sordariomycetes</taxon>
        <taxon>Hypocreomycetidae</taxon>
        <taxon>Glomerellales</taxon>
        <taxon>Glomerellaceae</taxon>
        <taxon>Colletotrichum</taxon>
        <taxon>Colletotrichum graminicola species complex</taxon>
    </lineage>
</organism>
<evidence type="ECO:0000313" key="2">
    <source>
        <dbReference type="Proteomes" id="UP000027238"/>
    </source>
</evidence>
<dbReference type="OrthoDB" id="4849531at2759"/>